<dbReference type="SUPFAM" id="SSF49344">
    <property type="entry name" value="CBD9-like"/>
    <property type="match status" value="1"/>
</dbReference>
<reference evidence="2" key="2">
    <citation type="submission" date="2021-04" db="EMBL/GenBank/DDBJ databases">
        <authorList>
            <person name="Gilroy R."/>
        </authorList>
    </citation>
    <scope>NUCLEOTIDE SEQUENCE</scope>
    <source>
        <strain evidence="2">ChiW7-2402</strain>
    </source>
</reference>
<evidence type="ECO:0000313" key="3">
    <source>
        <dbReference type="Proteomes" id="UP000824102"/>
    </source>
</evidence>
<dbReference type="EMBL" id="DXBB01000074">
    <property type="protein sequence ID" value="HIZ73012.1"/>
    <property type="molecule type" value="Genomic_DNA"/>
</dbReference>
<dbReference type="CDD" id="cd09620">
    <property type="entry name" value="CBM9_like_3"/>
    <property type="match status" value="1"/>
</dbReference>
<proteinExistence type="predicted"/>
<organism evidence="2 3">
    <name type="scientific">Candidatus Gallimonas intestinavium</name>
    <dbReference type="NCBI Taxonomy" id="2838603"/>
    <lineage>
        <taxon>Bacteria</taxon>
        <taxon>Bacillati</taxon>
        <taxon>Bacillota</taxon>
        <taxon>Clostridia</taxon>
        <taxon>Candidatus Gallimonas</taxon>
    </lineage>
</organism>
<dbReference type="GO" id="GO:0004553">
    <property type="term" value="F:hydrolase activity, hydrolyzing O-glycosyl compounds"/>
    <property type="evidence" value="ECO:0007669"/>
    <property type="project" value="InterPro"/>
</dbReference>
<accession>A0A9D2K036</accession>
<dbReference type="Gene3D" id="2.60.40.1190">
    <property type="match status" value="1"/>
</dbReference>
<comment type="caution">
    <text evidence="2">The sequence shown here is derived from an EMBL/GenBank/DDBJ whole genome shotgun (WGS) entry which is preliminary data.</text>
</comment>
<evidence type="ECO:0000313" key="2">
    <source>
        <dbReference type="EMBL" id="HIZ73012.1"/>
    </source>
</evidence>
<dbReference type="InterPro" id="IPR010502">
    <property type="entry name" value="Carb-bd_dom_fam9"/>
</dbReference>
<dbReference type="AlphaFoldDB" id="A0A9D2K036"/>
<evidence type="ECO:0000259" key="1">
    <source>
        <dbReference type="Pfam" id="PF06452"/>
    </source>
</evidence>
<dbReference type="Proteomes" id="UP000824102">
    <property type="component" value="Unassembled WGS sequence"/>
</dbReference>
<dbReference type="GO" id="GO:0030246">
    <property type="term" value="F:carbohydrate binding"/>
    <property type="evidence" value="ECO:0007669"/>
    <property type="project" value="InterPro"/>
</dbReference>
<dbReference type="GO" id="GO:0016052">
    <property type="term" value="P:carbohydrate catabolic process"/>
    <property type="evidence" value="ECO:0007669"/>
    <property type="project" value="InterPro"/>
</dbReference>
<gene>
    <name evidence="2" type="ORF">H9964_05490</name>
</gene>
<protein>
    <submittedName>
        <fullName evidence="2">Carbohydrate-binding family 9-like protein</fullName>
    </submittedName>
</protein>
<name>A0A9D2K036_9FIRM</name>
<feature type="domain" description="Carbohydrate-binding" evidence="1">
    <location>
        <begin position="8"/>
        <end position="127"/>
    </location>
</feature>
<reference evidence="2" key="1">
    <citation type="journal article" date="2021" name="PeerJ">
        <title>Extensive microbial diversity within the chicken gut microbiome revealed by metagenomics and culture.</title>
        <authorList>
            <person name="Gilroy R."/>
            <person name="Ravi A."/>
            <person name="Getino M."/>
            <person name="Pursley I."/>
            <person name="Horton D.L."/>
            <person name="Alikhan N.F."/>
            <person name="Baker D."/>
            <person name="Gharbi K."/>
            <person name="Hall N."/>
            <person name="Watson M."/>
            <person name="Adriaenssens E.M."/>
            <person name="Foster-Nyarko E."/>
            <person name="Jarju S."/>
            <person name="Secka A."/>
            <person name="Antonio M."/>
            <person name="Oren A."/>
            <person name="Chaudhuri R.R."/>
            <person name="La Ragione R."/>
            <person name="Hildebrand F."/>
            <person name="Pallen M.J."/>
        </authorList>
    </citation>
    <scope>NUCLEOTIDE SEQUENCE</scope>
    <source>
        <strain evidence="2">ChiW7-2402</strain>
    </source>
</reference>
<sequence length="151" mass="17444">MGKEAIEFCFEVKDEDLISPFSKDNEDLWQGDAVEVFLSPHGDPTHYFELEVSPFGLRFWGEIHNPDGQTPHLKKLPPVFDAEVRRTEEGYHVRISLAYRALGAAAPDEMTFNAFRLDKMADGRQLLYALSPTFCESFHRPKYFLKFKEVL</sequence>
<dbReference type="Pfam" id="PF06452">
    <property type="entry name" value="CBM9_1"/>
    <property type="match status" value="1"/>
</dbReference>